<accession>A0ABY7H9M3</accession>
<protein>
    <submittedName>
        <fullName evidence="1">Uncharacterized protein</fullName>
    </submittedName>
</protein>
<organism evidence="1 2">
    <name type="scientific">Nannocystis punicea</name>
    <dbReference type="NCBI Taxonomy" id="2995304"/>
    <lineage>
        <taxon>Bacteria</taxon>
        <taxon>Pseudomonadati</taxon>
        <taxon>Myxococcota</taxon>
        <taxon>Polyangia</taxon>
        <taxon>Nannocystales</taxon>
        <taxon>Nannocystaceae</taxon>
        <taxon>Nannocystis</taxon>
    </lineage>
</organism>
<dbReference type="EMBL" id="CP114040">
    <property type="protein sequence ID" value="WAS95795.1"/>
    <property type="molecule type" value="Genomic_DNA"/>
</dbReference>
<dbReference type="Proteomes" id="UP001164459">
    <property type="component" value="Chromosome"/>
</dbReference>
<proteinExistence type="predicted"/>
<name>A0ABY7H9M3_9BACT</name>
<dbReference type="RefSeq" id="WP_269038139.1">
    <property type="nucleotide sequence ID" value="NZ_CP114040.1"/>
</dbReference>
<gene>
    <name evidence="1" type="ORF">O0S08_06495</name>
</gene>
<sequence>MIRTLASLAVAVAGCTGPAPSSCDQSAIVGLTETLEREASTPGAETRAIAALAAACPRLDPGFVQSLRDRYVYERVQSLAVYDGLPGARRRVCADPEAWVGQVPVAPAERRPRIVFDACGFARLGVLDEGEQLLGDDNEVLFVVATLDRDGVERALLRRLGRALMTGVAPLPVARRRCAELPGSDACTRLLQLAGVDPAPSTVMRDGLREEPRLLLSPRALLWTGETIAEHDRGALPAADVEGHGIVPLATAVATWTTGRGEQDRERLAVAPDRGLAFGIVIDALYTATRGGVEEFALIGRGKYALVTIPVATPRAWLPSSHARRDVLDGPVATIDESVVSVTLGASETTLSVHASAALTALAAQWRGAAPHRDGTIHVRVTRATRVDAVVAVLDALRGPECPYLDDGIGCLLSRPILDQEPPIEAVAPGE</sequence>
<dbReference type="PROSITE" id="PS51257">
    <property type="entry name" value="PROKAR_LIPOPROTEIN"/>
    <property type="match status" value="1"/>
</dbReference>
<evidence type="ECO:0000313" key="2">
    <source>
        <dbReference type="Proteomes" id="UP001164459"/>
    </source>
</evidence>
<reference evidence="1" key="1">
    <citation type="submission" date="2022-11" db="EMBL/GenBank/DDBJ databases">
        <title>Minimal conservation of predation-associated metabolite biosynthetic gene clusters underscores biosynthetic potential of Myxococcota including descriptions for ten novel species: Archangium lansinium sp. nov., Myxococcus landrumus sp. nov., Nannocystis bai.</title>
        <authorList>
            <person name="Ahearne A."/>
            <person name="Stevens C."/>
            <person name="Dowd S."/>
        </authorList>
    </citation>
    <scope>NUCLEOTIDE SEQUENCE</scope>
    <source>
        <strain evidence="1">Fl3</strain>
    </source>
</reference>
<evidence type="ECO:0000313" key="1">
    <source>
        <dbReference type="EMBL" id="WAS95795.1"/>
    </source>
</evidence>
<keyword evidence="2" id="KW-1185">Reference proteome</keyword>